<dbReference type="PANTHER" id="PTHR43620">
    <property type="entry name" value="GLYCEROPHOSPHORYL DIESTER PHOSPHODIESTERASE"/>
    <property type="match status" value="1"/>
</dbReference>
<evidence type="ECO:0000313" key="8">
    <source>
        <dbReference type="EMBL" id="MBC2778688.1"/>
    </source>
</evidence>
<feature type="domain" description="GP-PDE" evidence="7">
    <location>
        <begin position="12"/>
        <end position="329"/>
    </location>
</feature>
<dbReference type="CDD" id="cd08602">
    <property type="entry name" value="GDPD_ScGlpQ1_like"/>
    <property type="match status" value="1"/>
</dbReference>
<gene>
    <name evidence="8" type="ORF">H6P80_13775</name>
</gene>
<comment type="similarity">
    <text evidence="1">Belongs to the glycerophosphoryl diester phosphodiesterase family.</text>
</comment>
<dbReference type="PANTHER" id="PTHR43620:SF7">
    <property type="entry name" value="GLYCEROPHOSPHODIESTER PHOSPHODIESTERASE GDPD5-RELATED"/>
    <property type="match status" value="1"/>
</dbReference>
<dbReference type="InterPro" id="IPR017946">
    <property type="entry name" value="PLC-like_Pdiesterase_TIM-brl"/>
</dbReference>
<dbReference type="Proteomes" id="UP000564378">
    <property type="component" value="Unassembled WGS sequence"/>
</dbReference>
<dbReference type="Gene3D" id="3.20.20.190">
    <property type="entry name" value="Phosphatidylinositol (PI) phosphodiesterase"/>
    <property type="match status" value="1"/>
</dbReference>
<dbReference type="EC" id="3.1.4.46" evidence="2"/>
<keyword evidence="9" id="KW-1185">Reference proteome</keyword>
<evidence type="ECO:0000313" key="9">
    <source>
        <dbReference type="Proteomes" id="UP000564378"/>
    </source>
</evidence>
<sequence length="351" mass="38336">MAQAPTDDAALPLIIAHRGASAERPEHTLEAYQLAIDQGADYIEPDFVLTRDGVFVARHEHEISGTTDIADHPEFADRHTTKTYNGEAVTGWFTEDFTLAELRTLRAREPLAELRPASAAYDGQFAIATLEEILALVQRQDRPVGLMPELKHPSYFRSIGMPMEEAFIEQLAAAGYASADDPIFIQAFEIAPLVQLNALTDIRLVQLVGDAGGPSDAPDTTYADMVSPAGLAEIAAYADILGPPKNRVIARTEDGALGEPTSLVADAHAAGLLVVPWTFRPENHFLPTNFRVGNDPRADGRPSEEMIAFFRAGVDGIFTDDPEEGIYARYLLERPGLMRELAREAQENGEN</sequence>
<evidence type="ECO:0000256" key="5">
    <source>
        <dbReference type="ARBA" id="ARBA00022801"/>
    </source>
</evidence>
<evidence type="ECO:0000256" key="3">
    <source>
        <dbReference type="ARBA" id="ARBA00022729"/>
    </source>
</evidence>
<evidence type="ECO:0000256" key="2">
    <source>
        <dbReference type="ARBA" id="ARBA00012247"/>
    </source>
</evidence>
<reference evidence="8 9" key="1">
    <citation type="submission" date="2020-08" db="EMBL/GenBank/DDBJ databases">
        <title>Draft genome sequence of Parasphingopyxis sp. GrpM-11.</title>
        <authorList>
            <person name="Oh J."/>
            <person name="Roh D.-H."/>
        </authorList>
    </citation>
    <scope>NUCLEOTIDE SEQUENCE [LARGE SCALE GENOMIC DNA]</scope>
    <source>
        <strain evidence="8 9">GrpM-11</strain>
    </source>
</reference>
<keyword evidence="3" id="KW-0732">Signal</keyword>
<evidence type="ECO:0000256" key="6">
    <source>
        <dbReference type="ARBA" id="ARBA00047512"/>
    </source>
</evidence>
<evidence type="ECO:0000256" key="1">
    <source>
        <dbReference type="ARBA" id="ARBA00007277"/>
    </source>
</evidence>
<accession>A0A842HX16</accession>
<dbReference type="Pfam" id="PF03009">
    <property type="entry name" value="GDPD"/>
    <property type="match status" value="1"/>
</dbReference>
<dbReference type="EMBL" id="JACJVJ010000002">
    <property type="protein sequence ID" value="MBC2778688.1"/>
    <property type="molecule type" value="Genomic_DNA"/>
</dbReference>
<dbReference type="GO" id="GO:0006629">
    <property type="term" value="P:lipid metabolic process"/>
    <property type="evidence" value="ECO:0007669"/>
    <property type="project" value="InterPro"/>
</dbReference>
<name>A0A842HX16_9SPHN</name>
<evidence type="ECO:0000259" key="7">
    <source>
        <dbReference type="PROSITE" id="PS51704"/>
    </source>
</evidence>
<dbReference type="AlphaFoldDB" id="A0A842HX16"/>
<proteinExistence type="inferred from homology"/>
<protein>
    <recommendedName>
        <fullName evidence="2">glycerophosphodiester phosphodiesterase</fullName>
        <ecNumber evidence="2">3.1.4.46</ecNumber>
    </recommendedName>
</protein>
<dbReference type="GO" id="GO:0008889">
    <property type="term" value="F:glycerophosphodiester phosphodiesterase activity"/>
    <property type="evidence" value="ECO:0007669"/>
    <property type="project" value="UniProtKB-EC"/>
</dbReference>
<comment type="caution">
    <text evidence="8">The sequence shown here is derived from an EMBL/GenBank/DDBJ whole genome shotgun (WGS) entry which is preliminary data.</text>
</comment>
<keyword evidence="4" id="KW-0319">Glycerol metabolism</keyword>
<organism evidence="8 9">
    <name type="scientific">Parasphingopyxis marina</name>
    <dbReference type="NCBI Taxonomy" id="2761622"/>
    <lineage>
        <taxon>Bacteria</taxon>
        <taxon>Pseudomonadati</taxon>
        <taxon>Pseudomonadota</taxon>
        <taxon>Alphaproteobacteria</taxon>
        <taxon>Sphingomonadales</taxon>
        <taxon>Sphingomonadaceae</taxon>
        <taxon>Parasphingopyxis</taxon>
    </lineage>
</organism>
<dbReference type="SUPFAM" id="SSF51695">
    <property type="entry name" value="PLC-like phosphodiesterases"/>
    <property type="match status" value="1"/>
</dbReference>
<dbReference type="GO" id="GO:0006071">
    <property type="term" value="P:glycerol metabolic process"/>
    <property type="evidence" value="ECO:0007669"/>
    <property type="project" value="UniProtKB-KW"/>
</dbReference>
<dbReference type="GO" id="GO:0042597">
    <property type="term" value="C:periplasmic space"/>
    <property type="evidence" value="ECO:0007669"/>
    <property type="project" value="TreeGrafter"/>
</dbReference>
<keyword evidence="5" id="KW-0378">Hydrolase</keyword>
<dbReference type="InterPro" id="IPR030395">
    <property type="entry name" value="GP_PDE_dom"/>
</dbReference>
<evidence type="ECO:0000256" key="4">
    <source>
        <dbReference type="ARBA" id="ARBA00022798"/>
    </source>
</evidence>
<dbReference type="PROSITE" id="PS51704">
    <property type="entry name" value="GP_PDE"/>
    <property type="match status" value="1"/>
</dbReference>
<comment type="catalytic activity">
    <reaction evidence="6">
        <text>a sn-glycero-3-phosphodiester + H2O = an alcohol + sn-glycerol 3-phosphate + H(+)</text>
        <dbReference type="Rhea" id="RHEA:12969"/>
        <dbReference type="ChEBI" id="CHEBI:15377"/>
        <dbReference type="ChEBI" id="CHEBI:15378"/>
        <dbReference type="ChEBI" id="CHEBI:30879"/>
        <dbReference type="ChEBI" id="CHEBI:57597"/>
        <dbReference type="ChEBI" id="CHEBI:83408"/>
        <dbReference type="EC" id="3.1.4.46"/>
    </reaction>
</comment>